<gene>
    <name evidence="1" type="ORF">SCHPADRAFT_509648</name>
</gene>
<evidence type="ECO:0000313" key="1">
    <source>
        <dbReference type="EMBL" id="KLO10576.1"/>
    </source>
</evidence>
<dbReference type="EMBL" id="KQ086022">
    <property type="protein sequence ID" value="KLO10576.1"/>
    <property type="molecule type" value="Genomic_DNA"/>
</dbReference>
<dbReference type="InParanoid" id="A0A0H2S0N4"/>
<reference evidence="1 2" key="1">
    <citation type="submission" date="2015-04" db="EMBL/GenBank/DDBJ databases">
        <title>Complete genome sequence of Schizopora paradoxa KUC8140, a cosmopolitan wood degrader in East Asia.</title>
        <authorList>
            <consortium name="DOE Joint Genome Institute"/>
            <person name="Min B."/>
            <person name="Park H."/>
            <person name="Jang Y."/>
            <person name="Kim J.-J."/>
            <person name="Kim K.H."/>
            <person name="Pangilinan J."/>
            <person name="Lipzen A."/>
            <person name="Riley R."/>
            <person name="Grigoriev I.V."/>
            <person name="Spatafora J.W."/>
            <person name="Choi I.-G."/>
        </authorList>
    </citation>
    <scope>NUCLEOTIDE SEQUENCE [LARGE SCALE GENOMIC DNA]</scope>
    <source>
        <strain evidence="1 2">KUC8140</strain>
    </source>
</reference>
<sequence>MNPSLQTTLSCVGIQKKGTKVSTLKPCTVYVAAQTVSSLGTSGHYIISRHRDFKSSGLLEISRKARSSCCTALRRRDANKQIMCSRFVGLNIQTNYIGNNITSNTGSVLPMPCAKASTSSHFLYGEVTLPCSFIHGALGSRLSVFLRSRSYL</sequence>
<organism evidence="1 2">
    <name type="scientific">Schizopora paradoxa</name>
    <dbReference type="NCBI Taxonomy" id="27342"/>
    <lineage>
        <taxon>Eukaryota</taxon>
        <taxon>Fungi</taxon>
        <taxon>Dikarya</taxon>
        <taxon>Basidiomycota</taxon>
        <taxon>Agaricomycotina</taxon>
        <taxon>Agaricomycetes</taxon>
        <taxon>Hymenochaetales</taxon>
        <taxon>Schizoporaceae</taxon>
        <taxon>Schizopora</taxon>
    </lineage>
</organism>
<evidence type="ECO:0000313" key="2">
    <source>
        <dbReference type="Proteomes" id="UP000053477"/>
    </source>
</evidence>
<accession>A0A0H2S0N4</accession>
<name>A0A0H2S0N4_9AGAM</name>
<proteinExistence type="predicted"/>
<dbReference type="Proteomes" id="UP000053477">
    <property type="component" value="Unassembled WGS sequence"/>
</dbReference>
<protein>
    <submittedName>
        <fullName evidence="1">Uncharacterized protein</fullName>
    </submittedName>
</protein>
<dbReference type="AlphaFoldDB" id="A0A0H2S0N4"/>
<keyword evidence="2" id="KW-1185">Reference proteome</keyword>